<name>A0A3S8Z8T2_9ACTO</name>
<accession>A0A3S8Z8T2</accession>
<organism evidence="5 6">
    <name type="scientific">Flaviflexus salsibiostraticola</name>
    <dbReference type="NCBI Taxonomy" id="1282737"/>
    <lineage>
        <taxon>Bacteria</taxon>
        <taxon>Bacillati</taxon>
        <taxon>Actinomycetota</taxon>
        <taxon>Actinomycetes</taxon>
        <taxon>Actinomycetales</taxon>
        <taxon>Actinomycetaceae</taxon>
        <taxon>Flaviflexus</taxon>
    </lineage>
</organism>
<keyword evidence="4" id="KW-0474">Menaquinone biosynthesis</keyword>
<dbReference type="PANTHER" id="PTHR43591">
    <property type="entry name" value="METHYLTRANSFERASE"/>
    <property type="match status" value="1"/>
</dbReference>
<dbReference type="OrthoDB" id="9808140at2"/>
<proteinExistence type="inferred from homology"/>
<evidence type="ECO:0000256" key="2">
    <source>
        <dbReference type="ARBA" id="ARBA00022679"/>
    </source>
</evidence>
<dbReference type="Pfam" id="PF01209">
    <property type="entry name" value="Ubie_methyltran"/>
    <property type="match status" value="1"/>
</dbReference>
<evidence type="ECO:0000256" key="1">
    <source>
        <dbReference type="ARBA" id="ARBA00022603"/>
    </source>
</evidence>
<evidence type="ECO:0000256" key="3">
    <source>
        <dbReference type="ARBA" id="ARBA00022691"/>
    </source>
</evidence>
<dbReference type="InterPro" id="IPR023576">
    <property type="entry name" value="UbiE/COQ5_MeTrFase_CS"/>
</dbReference>
<evidence type="ECO:0000313" key="6">
    <source>
        <dbReference type="Proteomes" id="UP000270021"/>
    </source>
</evidence>
<keyword evidence="2 4" id="KW-0808">Transferase</keyword>
<comment type="similarity">
    <text evidence="4">Belongs to the class I-like SAM-binding methyltransferase superfamily. MenG/UbiE family.</text>
</comment>
<dbReference type="SUPFAM" id="SSF53335">
    <property type="entry name" value="S-adenosyl-L-methionine-dependent methyltransferases"/>
    <property type="match status" value="1"/>
</dbReference>
<reference evidence="5 6" key="1">
    <citation type="submission" date="2018-12" db="EMBL/GenBank/DDBJ databases">
        <title>Complete genome sequence of Flaviflexus salsibiostraticola KCTC 33148.</title>
        <authorList>
            <person name="Bae J.-W."/>
        </authorList>
    </citation>
    <scope>NUCLEOTIDE SEQUENCE [LARGE SCALE GENOMIC DNA]</scope>
    <source>
        <strain evidence="5 6">KCTC 33148</strain>
    </source>
</reference>
<keyword evidence="6" id="KW-1185">Reference proteome</keyword>
<dbReference type="EMBL" id="CP034438">
    <property type="protein sequence ID" value="AZN29952.1"/>
    <property type="molecule type" value="Genomic_DNA"/>
</dbReference>
<gene>
    <name evidence="4" type="primary">menG</name>
    <name evidence="5" type="ORF">EJO69_06245</name>
</gene>
<dbReference type="RefSeq" id="WP_126040279.1">
    <property type="nucleotide sequence ID" value="NZ_CP034438.1"/>
</dbReference>
<protein>
    <recommendedName>
        <fullName evidence="4">Demethylmenaquinone methyltransferase</fullName>
        <ecNumber evidence="4">2.1.1.163</ecNumber>
    </recommendedName>
</protein>
<comment type="catalytic activity">
    <reaction evidence="4">
        <text>a 2-demethylmenaquinol + S-adenosyl-L-methionine = a menaquinol + S-adenosyl-L-homocysteine + H(+)</text>
        <dbReference type="Rhea" id="RHEA:42640"/>
        <dbReference type="Rhea" id="RHEA-COMP:9539"/>
        <dbReference type="Rhea" id="RHEA-COMP:9563"/>
        <dbReference type="ChEBI" id="CHEBI:15378"/>
        <dbReference type="ChEBI" id="CHEBI:18151"/>
        <dbReference type="ChEBI" id="CHEBI:55437"/>
        <dbReference type="ChEBI" id="CHEBI:57856"/>
        <dbReference type="ChEBI" id="CHEBI:59789"/>
        <dbReference type="EC" id="2.1.1.163"/>
    </reaction>
</comment>
<dbReference type="InterPro" id="IPR029063">
    <property type="entry name" value="SAM-dependent_MTases_sf"/>
</dbReference>
<dbReference type="PANTHER" id="PTHR43591:SF24">
    <property type="entry name" value="2-METHOXY-6-POLYPRENYL-1,4-BENZOQUINOL METHYLASE, MITOCHONDRIAL"/>
    <property type="match status" value="1"/>
</dbReference>
<feature type="binding site" evidence="4">
    <location>
        <begin position="102"/>
        <end position="103"/>
    </location>
    <ligand>
        <name>S-adenosyl-L-methionine</name>
        <dbReference type="ChEBI" id="CHEBI:59789"/>
    </ligand>
</feature>
<feature type="binding site" evidence="4">
    <location>
        <position position="119"/>
    </location>
    <ligand>
        <name>S-adenosyl-L-methionine</name>
        <dbReference type="ChEBI" id="CHEBI:59789"/>
    </ligand>
</feature>
<dbReference type="Gene3D" id="3.40.50.150">
    <property type="entry name" value="Vaccinia Virus protein VP39"/>
    <property type="match status" value="1"/>
</dbReference>
<comment type="function">
    <text evidence="4">Methyltransferase required for the conversion of demethylmenaquinol (DMKH2) to menaquinol (MKH2).</text>
</comment>
<dbReference type="InterPro" id="IPR004033">
    <property type="entry name" value="UbiE/COQ5_MeTrFase"/>
</dbReference>
<evidence type="ECO:0000313" key="5">
    <source>
        <dbReference type="EMBL" id="AZN29952.1"/>
    </source>
</evidence>
<keyword evidence="3 4" id="KW-0949">S-adenosyl-L-methionine</keyword>
<feature type="binding site" evidence="4">
    <location>
        <position position="62"/>
    </location>
    <ligand>
        <name>S-adenosyl-L-methionine</name>
        <dbReference type="ChEBI" id="CHEBI:59789"/>
    </ligand>
</feature>
<dbReference type="AlphaFoldDB" id="A0A3S8Z8T2"/>
<dbReference type="GO" id="GO:0032259">
    <property type="term" value="P:methylation"/>
    <property type="evidence" value="ECO:0007669"/>
    <property type="project" value="UniProtKB-KW"/>
</dbReference>
<comment type="pathway">
    <text evidence="4">Quinol/quinone metabolism; menaquinone biosynthesis; menaquinol from 1,4-dihydroxy-2-naphthoate: step 2/2.</text>
</comment>
<sequence length="237" mass="26089">MSRATLKKDPRDVAGMFDDVAKRYDITNTVLSLGQVYVWRAAVREALRITPGMRVLDIAAGTGTSSASYAEAGADVVALDFSIGMVEVGKERMPEMEFIAGDATALPFADNTFDAATISYGLRNVHDPDLALREMLRVVRPGGTLVVCEFSTPTWRPFREVYNFYLGTVMPAISSVVSSDAEAYSYLMESILDWPNQKDFAARIQRAGWRSVEYRNLSGGIVAVHRATKPDTQDTTN</sequence>
<dbReference type="NCBIfam" id="NF001241">
    <property type="entry name" value="PRK00216.1-2"/>
    <property type="match status" value="1"/>
</dbReference>
<dbReference type="Proteomes" id="UP000270021">
    <property type="component" value="Chromosome"/>
</dbReference>
<dbReference type="KEGG" id="fsl:EJO69_06245"/>
<feature type="binding site" evidence="4">
    <location>
        <position position="80"/>
    </location>
    <ligand>
        <name>S-adenosyl-L-methionine</name>
        <dbReference type="ChEBI" id="CHEBI:59789"/>
    </ligand>
</feature>
<dbReference type="HAMAP" id="MF_01813">
    <property type="entry name" value="MenG_UbiE_methyltr"/>
    <property type="match status" value="1"/>
</dbReference>
<dbReference type="UniPathway" id="UPA00079">
    <property type="reaction ID" value="UER00169"/>
</dbReference>
<dbReference type="GO" id="GO:0009234">
    <property type="term" value="P:menaquinone biosynthetic process"/>
    <property type="evidence" value="ECO:0007669"/>
    <property type="project" value="UniProtKB-UniRule"/>
</dbReference>
<evidence type="ECO:0000256" key="4">
    <source>
        <dbReference type="HAMAP-Rule" id="MF_01813"/>
    </source>
</evidence>
<dbReference type="GO" id="GO:0043770">
    <property type="term" value="F:demethylmenaquinone methyltransferase activity"/>
    <property type="evidence" value="ECO:0007669"/>
    <property type="project" value="UniProtKB-UniRule"/>
</dbReference>
<dbReference type="NCBIfam" id="TIGR01934">
    <property type="entry name" value="MenG_MenH_UbiE"/>
    <property type="match status" value="1"/>
</dbReference>
<keyword evidence="1 4" id="KW-0489">Methyltransferase</keyword>
<dbReference type="PROSITE" id="PS51608">
    <property type="entry name" value="SAM_MT_UBIE"/>
    <property type="match status" value="1"/>
</dbReference>
<dbReference type="PROSITE" id="PS01184">
    <property type="entry name" value="UBIE_2"/>
    <property type="match status" value="1"/>
</dbReference>
<dbReference type="CDD" id="cd02440">
    <property type="entry name" value="AdoMet_MTases"/>
    <property type="match status" value="1"/>
</dbReference>
<dbReference type="EC" id="2.1.1.163" evidence="4"/>